<keyword evidence="2" id="KW-1185">Reference proteome</keyword>
<proteinExistence type="predicted"/>
<reference evidence="1 2" key="1">
    <citation type="journal article" date="2019" name="Commun. Biol.">
        <title>The bagworm genome reveals a unique fibroin gene that provides high tensile strength.</title>
        <authorList>
            <person name="Kono N."/>
            <person name="Nakamura H."/>
            <person name="Ohtoshi R."/>
            <person name="Tomita M."/>
            <person name="Numata K."/>
            <person name="Arakawa K."/>
        </authorList>
    </citation>
    <scope>NUCLEOTIDE SEQUENCE [LARGE SCALE GENOMIC DNA]</scope>
</reference>
<protein>
    <submittedName>
        <fullName evidence="1">Uncharacterized protein</fullName>
    </submittedName>
</protein>
<name>A0A4C1W8K3_EUMVA</name>
<gene>
    <name evidence="1" type="ORF">EVAR_78532_1</name>
</gene>
<comment type="caution">
    <text evidence="1">The sequence shown here is derived from an EMBL/GenBank/DDBJ whole genome shotgun (WGS) entry which is preliminary data.</text>
</comment>
<sequence length="111" mass="12175">MNSFRLAADGTDLCINKCGIETVFHGFRPPTATYRRRLDSAINTALGHDGDARATARRLAARLGAPAEPLVDRPRPNCMSIVSCRLCSNEENGHDHLFIIRSAVPKSMKPD</sequence>
<evidence type="ECO:0000313" key="1">
    <source>
        <dbReference type="EMBL" id="GBP46832.1"/>
    </source>
</evidence>
<dbReference type="AlphaFoldDB" id="A0A4C1W8K3"/>
<evidence type="ECO:0000313" key="2">
    <source>
        <dbReference type="Proteomes" id="UP000299102"/>
    </source>
</evidence>
<organism evidence="1 2">
    <name type="scientific">Eumeta variegata</name>
    <name type="common">Bagworm moth</name>
    <name type="synonym">Eumeta japonica</name>
    <dbReference type="NCBI Taxonomy" id="151549"/>
    <lineage>
        <taxon>Eukaryota</taxon>
        <taxon>Metazoa</taxon>
        <taxon>Ecdysozoa</taxon>
        <taxon>Arthropoda</taxon>
        <taxon>Hexapoda</taxon>
        <taxon>Insecta</taxon>
        <taxon>Pterygota</taxon>
        <taxon>Neoptera</taxon>
        <taxon>Endopterygota</taxon>
        <taxon>Lepidoptera</taxon>
        <taxon>Glossata</taxon>
        <taxon>Ditrysia</taxon>
        <taxon>Tineoidea</taxon>
        <taxon>Psychidae</taxon>
        <taxon>Oiketicinae</taxon>
        <taxon>Eumeta</taxon>
    </lineage>
</organism>
<dbReference type="Proteomes" id="UP000299102">
    <property type="component" value="Unassembled WGS sequence"/>
</dbReference>
<dbReference type="EMBL" id="BGZK01000490">
    <property type="protein sequence ID" value="GBP46832.1"/>
    <property type="molecule type" value="Genomic_DNA"/>
</dbReference>
<accession>A0A4C1W8K3</accession>